<dbReference type="PROSITE" id="PS51199">
    <property type="entry name" value="SF4_HELICASE"/>
    <property type="match status" value="1"/>
</dbReference>
<evidence type="ECO:0000256" key="6">
    <source>
        <dbReference type="ARBA" id="ARBA00022840"/>
    </source>
</evidence>
<evidence type="ECO:0000313" key="12">
    <source>
        <dbReference type="EMBL" id="MDE8648152.1"/>
    </source>
</evidence>
<dbReference type="Pfam" id="PF00772">
    <property type="entry name" value="DnaB"/>
    <property type="match status" value="1"/>
</dbReference>
<keyword evidence="2" id="KW-0235">DNA replication</keyword>
<evidence type="ECO:0000256" key="7">
    <source>
        <dbReference type="ARBA" id="ARBA00023125"/>
    </source>
</evidence>
<accession>A0AAW6LKG6</accession>
<keyword evidence="5 12" id="KW-0347">Helicase</keyword>
<dbReference type="SUPFAM" id="SSF52540">
    <property type="entry name" value="P-loop containing nucleoside triphosphate hydrolases"/>
    <property type="match status" value="1"/>
</dbReference>
<dbReference type="GO" id="GO:0043139">
    <property type="term" value="F:5'-3' DNA helicase activity"/>
    <property type="evidence" value="ECO:0007669"/>
    <property type="project" value="UniProtKB-EC"/>
</dbReference>
<keyword evidence="6" id="KW-0067">ATP-binding</keyword>
<proteinExistence type="inferred from homology"/>
<dbReference type="Gene3D" id="3.40.50.300">
    <property type="entry name" value="P-loop containing nucleotide triphosphate hydrolases"/>
    <property type="match status" value="1"/>
</dbReference>
<evidence type="ECO:0000256" key="1">
    <source>
        <dbReference type="ARBA" id="ARBA00008428"/>
    </source>
</evidence>
<protein>
    <recommendedName>
        <fullName evidence="9">DNA 5'-3' helicase</fullName>
        <ecNumber evidence="9">5.6.2.3</ecNumber>
    </recommendedName>
</protein>
<organism evidence="12 13">
    <name type="scientific">Rhodococcus qingshengii</name>
    <dbReference type="NCBI Taxonomy" id="334542"/>
    <lineage>
        <taxon>Bacteria</taxon>
        <taxon>Bacillati</taxon>
        <taxon>Actinomycetota</taxon>
        <taxon>Actinomycetes</taxon>
        <taxon>Mycobacteriales</taxon>
        <taxon>Nocardiaceae</taxon>
        <taxon>Rhodococcus</taxon>
        <taxon>Rhodococcus erythropolis group</taxon>
    </lineage>
</organism>
<dbReference type="Proteomes" id="UP001217325">
    <property type="component" value="Unassembled WGS sequence"/>
</dbReference>
<dbReference type="PANTHER" id="PTHR30153:SF2">
    <property type="entry name" value="REPLICATIVE DNA HELICASE"/>
    <property type="match status" value="1"/>
</dbReference>
<evidence type="ECO:0000256" key="2">
    <source>
        <dbReference type="ARBA" id="ARBA00022705"/>
    </source>
</evidence>
<keyword evidence="3" id="KW-0547">Nucleotide-binding</keyword>
<reference evidence="12" key="1">
    <citation type="submission" date="2023-02" db="EMBL/GenBank/DDBJ databases">
        <title>A novel hydrolase synthesized by Rhodococcus erythropolis HQ is responsible for the detoxification of Zearalenone.</title>
        <authorList>
            <person name="Hu J."/>
            <person name="Xu J."/>
        </authorList>
    </citation>
    <scope>NUCLEOTIDE SEQUENCE</scope>
    <source>
        <strain evidence="12">HQ</strain>
    </source>
</reference>
<feature type="domain" description="SF4 helicase" evidence="11">
    <location>
        <begin position="179"/>
        <end position="435"/>
    </location>
</feature>
<keyword evidence="7" id="KW-0238">DNA-binding</keyword>
<dbReference type="GO" id="GO:0003677">
    <property type="term" value="F:DNA binding"/>
    <property type="evidence" value="ECO:0007669"/>
    <property type="project" value="UniProtKB-KW"/>
</dbReference>
<dbReference type="GO" id="GO:0005829">
    <property type="term" value="C:cytosol"/>
    <property type="evidence" value="ECO:0007669"/>
    <property type="project" value="TreeGrafter"/>
</dbReference>
<evidence type="ECO:0000256" key="5">
    <source>
        <dbReference type="ARBA" id="ARBA00022806"/>
    </source>
</evidence>
<dbReference type="EMBL" id="JARDXE010000017">
    <property type="protein sequence ID" value="MDE8648152.1"/>
    <property type="molecule type" value="Genomic_DNA"/>
</dbReference>
<keyword evidence="8" id="KW-0413">Isomerase</keyword>
<dbReference type="Gene3D" id="1.10.860.10">
    <property type="entry name" value="DNAb Helicase, Chain A"/>
    <property type="match status" value="1"/>
</dbReference>
<dbReference type="AlphaFoldDB" id="A0AAW6LKG6"/>
<dbReference type="InterPro" id="IPR007693">
    <property type="entry name" value="DNA_helicase_DnaB-like_N"/>
</dbReference>
<evidence type="ECO:0000256" key="8">
    <source>
        <dbReference type="ARBA" id="ARBA00023235"/>
    </source>
</evidence>
<evidence type="ECO:0000256" key="10">
    <source>
        <dbReference type="ARBA" id="ARBA00048954"/>
    </source>
</evidence>
<dbReference type="PANTHER" id="PTHR30153">
    <property type="entry name" value="REPLICATIVE DNA HELICASE DNAB"/>
    <property type="match status" value="1"/>
</dbReference>
<comment type="caution">
    <text evidence="12">The sequence shown here is derived from an EMBL/GenBank/DDBJ whole genome shotgun (WGS) entry which is preliminary data.</text>
</comment>
<comment type="similarity">
    <text evidence="1">Belongs to the helicase family. DnaB subfamily.</text>
</comment>
<dbReference type="EC" id="5.6.2.3" evidence="9"/>
<evidence type="ECO:0000256" key="9">
    <source>
        <dbReference type="ARBA" id="ARBA00044969"/>
    </source>
</evidence>
<gene>
    <name evidence="12" type="ORF">PXH69_24600</name>
</gene>
<dbReference type="InterPro" id="IPR007694">
    <property type="entry name" value="DNA_helicase_DnaB-like_C"/>
</dbReference>
<evidence type="ECO:0000256" key="4">
    <source>
        <dbReference type="ARBA" id="ARBA00022801"/>
    </source>
</evidence>
<dbReference type="GO" id="GO:0016787">
    <property type="term" value="F:hydrolase activity"/>
    <property type="evidence" value="ECO:0007669"/>
    <property type="project" value="UniProtKB-KW"/>
</dbReference>
<dbReference type="InterPro" id="IPR036185">
    <property type="entry name" value="DNA_heli_DnaB-like_N_sf"/>
</dbReference>
<sequence length="435" mass="48447">MQTFAEHQEPSPEADALYVDRESEELLVSALFSSSAKFEIKEFLEKVAPQDFYYPAFSSIWRAAQKLNTEGKRISRRTVLVECAGVPNIENRIQALIGNYVPTHEIPAAAKALTENAQWRGLLQQLQRSIHDASRSESYEDALEQAQANLHKLSASNTSPAGVRKLSEAVADWWDRITSDDDGEVLPTCWEDLNEKLAGGFHTKRTYIVGARPGGGKTLWLLNAAQALAEAGHPSLFVSLEMPEHEAVSRVMASGAEAEYGQITKKQIDDRNMRLLTLYTENRVPDTELYITDKASMTVENICALARRVHREKGIKALFVDYVGIVRNADRTLSRHAQLDHISWMFSSLAKELDIAVVYASQLNRGPEDGNTKPRKSDLRESGALEQNADVIILLHHEKVDGMGTGEVFLIIAKNRTGPEAEVLLAFRPHFAKIG</sequence>
<dbReference type="SUPFAM" id="SSF48024">
    <property type="entry name" value="N-terminal domain of DnaB helicase"/>
    <property type="match status" value="1"/>
</dbReference>
<name>A0AAW6LKG6_RHOSG</name>
<dbReference type="Pfam" id="PF03796">
    <property type="entry name" value="DnaB_C"/>
    <property type="match status" value="1"/>
</dbReference>
<dbReference type="InterPro" id="IPR016136">
    <property type="entry name" value="DNA_helicase_N/primase_C"/>
</dbReference>
<comment type="catalytic activity">
    <reaction evidence="10">
        <text>ATP + H2O = ADP + phosphate + H(+)</text>
        <dbReference type="Rhea" id="RHEA:13065"/>
        <dbReference type="ChEBI" id="CHEBI:15377"/>
        <dbReference type="ChEBI" id="CHEBI:15378"/>
        <dbReference type="ChEBI" id="CHEBI:30616"/>
        <dbReference type="ChEBI" id="CHEBI:43474"/>
        <dbReference type="ChEBI" id="CHEBI:456216"/>
        <dbReference type="EC" id="5.6.2.3"/>
    </reaction>
</comment>
<dbReference type="GO" id="GO:0005524">
    <property type="term" value="F:ATP binding"/>
    <property type="evidence" value="ECO:0007669"/>
    <property type="project" value="UniProtKB-KW"/>
</dbReference>
<keyword evidence="4" id="KW-0378">Hydrolase</keyword>
<evidence type="ECO:0000313" key="13">
    <source>
        <dbReference type="Proteomes" id="UP001217325"/>
    </source>
</evidence>
<evidence type="ECO:0000256" key="3">
    <source>
        <dbReference type="ARBA" id="ARBA00022741"/>
    </source>
</evidence>
<dbReference type="InterPro" id="IPR027417">
    <property type="entry name" value="P-loop_NTPase"/>
</dbReference>
<dbReference type="RefSeq" id="WP_275232390.1">
    <property type="nucleotide sequence ID" value="NZ_JARDXE010000017.1"/>
</dbReference>
<evidence type="ECO:0000259" key="11">
    <source>
        <dbReference type="PROSITE" id="PS51199"/>
    </source>
</evidence>
<dbReference type="GO" id="GO:0006260">
    <property type="term" value="P:DNA replication"/>
    <property type="evidence" value="ECO:0007669"/>
    <property type="project" value="UniProtKB-KW"/>
</dbReference>